<feature type="transmembrane region" description="Helical" evidence="7">
    <location>
        <begin position="140"/>
        <end position="159"/>
    </location>
</feature>
<feature type="transmembrane region" description="Helical" evidence="7">
    <location>
        <begin position="404"/>
        <end position="423"/>
    </location>
</feature>
<dbReference type="Proteomes" id="UP000254232">
    <property type="component" value="Unassembled WGS sequence"/>
</dbReference>
<dbReference type="PANTHER" id="PTHR23517:SF2">
    <property type="entry name" value="MULTIDRUG RESISTANCE PROTEIN MDTH"/>
    <property type="match status" value="1"/>
</dbReference>
<evidence type="ECO:0000313" key="9">
    <source>
        <dbReference type="EMBL" id="STO38256.1"/>
    </source>
</evidence>
<keyword evidence="4 7" id="KW-0812">Transmembrane</keyword>
<evidence type="ECO:0000256" key="6">
    <source>
        <dbReference type="ARBA" id="ARBA00023136"/>
    </source>
</evidence>
<feature type="transmembrane region" description="Helical" evidence="7">
    <location>
        <begin position="199"/>
        <end position="221"/>
    </location>
</feature>
<feature type="transmembrane region" description="Helical" evidence="7">
    <location>
        <begin position="374"/>
        <end position="398"/>
    </location>
</feature>
<feature type="transmembrane region" description="Helical" evidence="7">
    <location>
        <begin position="50"/>
        <end position="71"/>
    </location>
</feature>
<organism evidence="9 10">
    <name type="scientific">Gallibacterium anatis</name>
    <dbReference type="NCBI Taxonomy" id="750"/>
    <lineage>
        <taxon>Bacteria</taxon>
        <taxon>Pseudomonadati</taxon>
        <taxon>Pseudomonadota</taxon>
        <taxon>Gammaproteobacteria</taxon>
        <taxon>Pasteurellales</taxon>
        <taxon>Pasteurellaceae</taxon>
        <taxon>Gallibacterium</taxon>
    </lineage>
</organism>
<dbReference type="InterPro" id="IPR050171">
    <property type="entry name" value="MFS_Transporters"/>
</dbReference>
<feature type="transmembrane region" description="Helical" evidence="7">
    <location>
        <begin position="115"/>
        <end position="134"/>
    </location>
</feature>
<evidence type="ECO:0000256" key="3">
    <source>
        <dbReference type="ARBA" id="ARBA00022475"/>
    </source>
</evidence>
<evidence type="ECO:0000313" key="10">
    <source>
        <dbReference type="Proteomes" id="UP000254232"/>
    </source>
</evidence>
<dbReference type="Gene3D" id="1.20.1250.20">
    <property type="entry name" value="MFS general substrate transporter like domains"/>
    <property type="match status" value="1"/>
</dbReference>
<dbReference type="InterPro" id="IPR020846">
    <property type="entry name" value="MFS_dom"/>
</dbReference>
<dbReference type="InterPro" id="IPR036259">
    <property type="entry name" value="MFS_trans_sf"/>
</dbReference>
<evidence type="ECO:0000256" key="2">
    <source>
        <dbReference type="ARBA" id="ARBA00022448"/>
    </source>
</evidence>
<keyword evidence="2" id="KW-0813">Transport</keyword>
<evidence type="ECO:0000259" key="8">
    <source>
        <dbReference type="PROSITE" id="PS50850"/>
    </source>
</evidence>
<reference evidence="9 10" key="1">
    <citation type="submission" date="2018-06" db="EMBL/GenBank/DDBJ databases">
        <authorList>
            <consortium name="Pathogen Informatics"/>
            <person name="Doyle S."/>
        </authorList>
    </citation>
    <scope>NUCLEOTIDE SEQUENCE [LARGE SCALE GENOMIC DNA]</scope>
    <source>
        <strain evidence="9 10">NCTC11413</strain>
    </source>
</reference>
<dbReference type="AlphaFoldDB" id="A0A377H6L5"/>
<feature type="transmembrane region" description="Helical" evidence="7">
    <location>
        <begin position="339"/>
        <end position="362"/>
    </location>
</feature>
<dbReference type="PANTHER" id="PTHR23517">
    <property type="entry name" value="RESISTANCE PROTEIN MDTM, PUTATIVE-RELATED-RELATED"/>
    <property type="match status" value="1"/>
</dbReference>
<dbReference type="GO" id="GO:0005886">
    <property type="term" value="C:plasma membrane"/>
    <property type="evidence" value="ECO:0007669"/>
    <property type="project" value="UniProtKB-SubCell"/>
</dbReference>
<feature type="domain" description="Major facilitator superfamily (MFS) profile" evidence="8">
    <location>
        <begin position="48"/>
        <end position="427"/>
    </location>
</feature>
<protein>
    <submittedName>
        <fullName evidence="9">Inner membrane transport protein yajR</fullName>
    </submittedName>
</protein>
<dbReference type="GO" id="GO:0022857">
    <property type="term" value="F:transmembrane transporter activity"/>
    <property type="evidence" value="ECO:0007669"/>
    <property type="project" value="InterPro"/>
</dbReference>
<sequence>MILERWVCQRSESVLWTDFLYFINSVKNSMNKTALNNDNCMTTEERKATWGLGTIFSLRMFGMFMVLPVLTTYGMHLQGANETLIGIAIGIYGFMQAIFQIPFGLWSDKVERKTLIILGLSIFVIGSIIAALSTSIWGVIIGRALQGSGAISAAVMALLSDLTREQIRTKAMAFIGVSFGITFAIAMVTGPIITHQIGLQGLFWFIAVLATGGIFLTITVIPKSQYHIRNSESAVIKGCLKEVLKQPQIMKLNIGIFCMHCLLMTTFIALPLCFERADFPAYRHWQIYLVTMLIAFVSVVPGIIIAETKRKMKAVFLCCIVILIAAEATLWWADNQLWALILGTLLFFIGFNLMEALLPSLISKEAPAGSKGTALGVYSTFQFLGAAAGGSIGGWIVGHFGTEVLFLSATLLAVLWLALAFTMNEPPYLANLRIRLTGLTECRNNDVWKDFFLRQTGVYEAIIIPEDQCAYIKIDSTMTTRQVLEVAVAQQEKTDLC</sequence>
<proteinExistence type="predicted"/>
<keyword evidence="3" id="KW-1003">Cell membrane</keyword>
<dbReference type="EMBL" id="UGGZ01000001">
    <property type="protein sequence ID" value="STO38256.1"/>
    <property type="molecule type" value="Genomic_DNA"/>
</dbReference>
<dbReference type="SUPFAM" id="SSF103473">
    <property type="entry name" value="MFS general substrate transporter"/>
    <property type="match status" value="1"/>
</dbReference>
<dbReference type="InterPro" id="IPR054152">
    <property type="entry name" value="YajR_YAM"/>
</dbReference>
<dbReference type="Pfam" id="PF21987">
    <property type="entry name" value="YajR_YAM"/>
    <property type="match status" value="1"/>
</dbReference>
<evidence type="ECO:0000256" key="5">
    <source>
        <dbReference type="ARBA" id="ARBA00022989"/>
    </source>
</evidence>
<dbReference type="Gene3D" id="3.30.70.100">
    <property type="match status" value="1"/>
</dbReference>
<keyword evidence="5 7" id="KW-1133">Transmembrane helix</keyword>
<feature type="transmembrane region" description="Helical" evidence="7">
    <location>
        <begin position="83"/>
        <end position="103"/>
    </location>
</feature>
<feature type="transmembrane region" description="Helical" evidence="7">
    <location>
        <begin position="171"/>
        <end position="193"/>
    </location>
</feature>
<dbReference type="CDD" id="cd17472">
    <property type="entry name" value="MFS_YajR_like"/>
    <property type="match status" value="1"/>
</dbReference>
<comment type="subcellular location">
    <subcellularLocation>
        <location evidence="1">Cell membrane</location>
        <topology evidence="1">Multi-pass membrane protein</topology>
    </subcellularLocation>
</comment>
<keyword evidence="6 7" id="KW-0472">Membrane</keyword>
<gene>
    <name evidence="9" type="primary">yajR</name>
    <name evidence="9" type="ORF">NCTC11413_01382</name>
</gene>
<evidence type="ECO:0000256" key="4">
    <source>
        <dbReference type="ARBA" id="ARBA00022692"/>
    </source>
</evidence>
<feature type="transmembrane region" description="Helical" evidence="7">
    <location>
        <begin position="254"/>
        <end position="274"/>
    </location>
</feature>
<evidence type="ECO:0000256" key="1">
    <source>
        <dbReference type="ARBA" id="ARBA00004651"/>
    </source>
</evidence>
<feature type="transmembrane region" description="Helical" evidence="7">
    <location>
        <begin position="314"/>
        <end position="333"/>
    </location>
</feature>
<accession>A0A377H6L5</accession>
<dbReference type="InterPro" id="IPR011701">
    <property type="entry name" value="MFS"/>
</dbReference>
<feature type="transmembrane region" description="Helical" evidence="7">
    <location>
        <begin position="286"/>
        <end position="307"/>
    </location>
</feature>
<evidence type="ECO:0000256" key="7">
    <source>
        <dbReference type="SAM" id="Phobius"/>
    </source>
</evidence>
<dbReference type="PROSITE" id="PS50850">
    <property type="entry name" value="MFS"/>
    <property type="match status" value="1"/>
</dbReference>
<name>A0A377H6L5_9PAST</name>
<dbReference type="Pfam" id="PF07690">
    <property type="entry name" value="MFS_1"/>
    <property type="match status" value="1"/>
</dbReference>